<accession>A0AAD5M7P1</accession>
<evidence type="ECO:0000256" key="1">
    <source>
        <dbReference type="ARBA" id="ARBA00010236"/>
    </source>
</evidence>
<organism evidence="5 6">
    <name type="scientific">Pythium insidiosum</name>
    <name type="common">Pythiosis disease agent</name>
    <dbReference type="NCBI Taxonomy" id="114742"/>
    <lineage>
        <taxon>Eukaryota</taxon>
        <taxon>Sar</taxon>
        <taxon>Stramenopiles</taxon>
        <taxon>Oomycota</taxon>
        <taxon>Peronosporomycetes</taxon>
        <taxon>Pythiales</taxon>
        <taxon>Pythiaceae</taxon>
        <taxon>Pythium</taxon>
    </lineage>
</organism>
<gene>
    <name evidence="5" type="ORF">P43SY_003437</name>
</gene>
<evidence type="ECO:0000256" key="2">
    <source>
        <dbReference type="SAM" id="MobiDB-lite"/>
    </source>
</evidence>
<reference evidence="5" key="1">
    <citation type="submission" date="2021-12" db="EMBL/GenBank/DDBJ databases">
        <title>Prjna785345.</title>
        <authorList>
            <person name="Rujirawat T."/>
            <person name="Krajaejun T."/>
        </authorList>
    </citation>
    <scope>NUCLEOTIDE SEQUENCE</scope>
    <source>
        <strain evidence="5">Pi057C3</strain>
    </source>
</reference>
<evidence type="ECO:0000313" key="5">
    <source>
        <dbReference type="EMBL" id="KAJ0397562.1"/>
    </source>
</evidence>
<keyword evidence="6" id="KW-1185">Reference proteome</keyword>
<feature type="domain" description="Sulfotransferase" evidence="4">
    <location>
        <begin position="131"/>
        <end position="296"/>
    </location>
</feature>
<protein>
    <recommendedName>
        <fullName evidence="4">Sulfotransferase domain-containing protein</fullName>
    </recommendedName>
</protein>
<dbReference type="EMBL" id="JAKCXM010000246">
    <property type="protein sequence ID" value="KAJ0397562.1"/>
    <property type="molecule type" value="Genomic_DNA"/>
</dbReference>
<comment type="caution">
    <text evidence="5">The sequence shown here is derived from an EMBL/GenBank/DDBJ whole genome shotgun (WGS) entry which is preliminary data.</text>
</comment>
<dbReference type="InterPro" id="IPR051589">
    <property type="entry name" value="Sialate-O-sulfotransferase"/>
</dbReference>
<evidence type="ECO:0000313" key="6">
    <source>
        <dbReference type="Proteomes" id="UP001209570"/>
    </source>
</evidence>
<dbReference type="InterPro" id="IPR000863">
    <property type="entry name" value="Sulfotransferase_dom"/>
</dbReference>
<dbReference type="Gene3D" id="3.40.50.300">
    <property type="entry name" value="P-loop containing nucleotide triphosphate hydrolases"/>
    <property type="match status" value="1"/>
</dbReference>
<dbReference type="PANTHER" id="PTHR45964">
    <property type="entry name" value="WSCD FAMILY MEMBER CG9164"/>
    <property type="match status" value="1"/>
</dbReference>
<comment type="similarity">
    <text evidence="1">Belongs to the WSCD family.</text>
</comment>
<dbReference type="InterPro" id="IPR027417">
    <property type="entry name" value="P-loop_NTPase"/>
</dbReference>
<dbReference type="PANTHER" id="PTHR45964:SF5">
    <property type="entry name" value="WSCD FAMILY MEMBER CG9164"/>
    <property type="match status" value="1"/>
</dbReference>
<dbReference type="AlphaFoldDB" id="A0AAD5M7P1"/>
<dbReference type="SUPFAM" id="SSF52540">
    <property type="entry name" value="P-loop containing nucleoside triphosphate hydrolases"/>
    <property type="match status" value="1"/>
</dbReference>
<sequence length="454" mass="51510">MKALVSGSLHLLKLYAQLLLYFPRLIVQLNLQWNPFFILARKLFHRALLTMEPATSALLNHPIIAGAVSATAETLQSASLAVSGGEQSSSPDETAPLDVEEAVDAANDTGGAPVTKPTLRWLEPGEYNGQHIAIVSYPRSGNSLMRGLLEKITGVYTGCDTRPDRTLSQQLQDYGMKGEGVVDDSVWFVKTHFPERVGWKPFKIQKAILVVRNPWDAIDSYFNMTLTNSHNKSIHESQYERFADRWDGMLRNEIDVWMKFHRYWTSKVDIPIIVVRYEDLLVHRAETLRRVFLFLTDRPTIEGTEWEARIRNVMETSGENSGPYVPRSGKIGASFKHYSDEQFQYILKVANLPLRGFGYDPVTQNFPNDIPLPRRQVKPGKTVGAELEIPIDPSQEIRKRNDVYGRFSTWYRKALTDPVLASDGTELNMDEVIQARQKQEQEDRARSMAAAANK</sequence>
<dbReference type="Pfam" id="PF00685">
    <property type="entry name" value="Sulfotransfer_1"/>
    <property type="match status" value="1"/>
</dbReference>
<feature type="region of interest" description="Disordered" evidence="2">
    <location>
        <begin position="435"/>
        <end position="454"/>
    </location>
</feature>
<dbReference type="Proteomes" id="UP001209570">
    <property type="component" value="Unassembled WGS sequence"/>
</dbReference>
<feature type="compositionally biased region" description="Basic and acidic residues" evidence="2">
    <location>
        <begin position="437"/>
        <end position="446"/>
    </location>
</feature>
<feature type="chain" id="PRO_5042144303" description="Sulfotransferase domain-containing protein" evidence="3">
    <location>
        <begin position="17"/>
        <end position="454"/>
    </location>
</feature>
<keyword evidence="3" id="KW-0732">Signal</keyword>
<evidence type="ECO:0000259" key="4">
    <source>
        <dbReference type="Pfam" id="PF00685"/>
    </source>
</evidence>
<proteinExistence type="inferred from homology"/>
<dbReference type="GO" id="GO:0008146">
    <property type="term" value="F:sulfotransferase activity"/>
    <property type="evidence" value="ECO:0007669"/>
    <property type="project" value="InterPro"/>
</dbReference>
<name>A0AAD5M7P1_PYTIN</name>
<evidence type="ECO:0000256" key="3">
    <source>
        <dbReference type="SAM" id="SignalP"/>
    </source>
</evidence>
<feature type="signal peptide" evidence="3">
    <location>
        <begin position="1"/>
        <end position="16"/>
    </location>
</feature>